<proteinExistence type="predicted"/>
<sequence>MAHPTPMSLDIVKRVLMAQSNSMAQAFFNIRLPQPGPYEQTLMSIPEIRYL</sequence>
<comment type="caution">
    <text evidence="1">The sequence shown here is derived from an EMBL/GenBank/DDBJ whole genome shotgun (WGS) entry which is preliminary data.</text>
</comment>
<organism evidence="1 2">
    <name type="scientific">Pseudomonas syringae pv. aceris</name>
    <dbReference type="NCBI Taxonomy" id="199198"/>
    <lineage>
        <taxon>Bacteria</taxon>
        <taxon>Pseudomonadati</taxon>
        <taxon>Pseudomonadota</taxon>
        <taxon>Gammaproteobacteria</taxon>
        <taxon>Pseudomonadales</taxon>
        <taxon>Pseudomonadaceae</taxon>
        <taxon>Pseudomonas</taxon>
        <taxon>Pseudomonas syringae</taxon>
    </lineage>
</organism>
<evidence type="ECO:0000313" key="1">
    <source>
        <dbReference type="EMBL" id="KPW20012.1"/>
    </source>
</evidence>
<evidence type="ECO:0000313" key="2">
    <source>
        <dbReference type="Proteomes" id="UP000050297"/>
    </source>
</evidence>
<name>A0A0L8INX6_PSESX</name>
<dbReference type="PATRIC" id="fig|199198.4.peg.1186"/>
<dbReference type="AlphaFoldDB" id="A0A0L8INX6"/>
<dbReference type="EMBL" id="LJPM01000268">
    <property type="protein sequence ID" value="KPW20012.1"/>
    <property type="molecule type" value="Genomic_DNA"/>
</dbReference>
<gene>
    <name evidence="1" type="ORF">ALO91_101810</name>
</gene>
<accession>A0A0L8INX6</accession>
<dbReference type="Proteomes" id="UP000050297">
    <property type="component" value="Unassembled WGS sequence"/>
</dbReference>
<protein>
    <submittedName>
        <fullName evidence="1">Uncharacterized protein</fullName>
    </submittedName>
</protein>
<reference evidence="1 2" key="1">
    <citation type="submission" date="2015-09" db="EMBL/GenBank/DDBJ databases">
        <title>Genome announcement of multiple Pseudomonas syringae strains.</title>
        <authorList>
            <person name="Thakur S."/>
            <person name="Wang P.W."/>
            <person name="Gong Y."/>
            <person name="Weir B.S."/>
            <person name="Guttman D.S."/>
        </authorList>
    </citation>
    <scope>NUCLEOTIDE SEQUENCE [LARGE SCALE GENOMIC DNA]</scope>
    <source>
        <strain evidence="1 2">ICMP2802</strain>
    </source>
</reference>